<protein>
    <submittedName>
        <fullName evidence="6">LysR family transcriptional regulator, regulator for metE and metH</fullName>
    </submittedName>
</protein>
<dbReference type="PANTHER" id="PTHR30126">
    <property type="entry name" value="HTH-TYPE TRANSCRIPTIONAL REGULATOR"/>
    <property type="match status" value="1"/>
</dbReference>
<keyword evidence="3" id="KW-0238">DNA-binding</keyword>
<dbReference type="Pfam" id="PF00126">
    <property type="entry name" value="HTH_1"/>
    <property type="match status" value="1"/>
</dbReference>
<evidence type="ECO:0000256" key="1">
    <source>
        <dbReference type="ARBA" id="ARBA00009437"/>
    </source>
</evidence>
<comment type="similarity">
    <text evidence="1">Belongs to the LysR transcriptional regulatory family.</text>
</comment>
<dbReference type="AlphaFoldDB" id="A0A1N6ISG5"/>
<dbReference type="GO" id="GO:0003700">
    <property type="term" value="F:DNA-binding transcription factor activity"/>
    <property type="evidence" value="ECO:0007669"/>
    <property type="project" value="InterPro"/>
</dbReference>
<keyword evidence="2" id="KW-0805">Transcription regulation</keyword>
<dbReference type="InterPro" id="IPR000847">
    <property type="entry name" value="LysR_HTH_N"/>
</dbReference>
<dbReference type="Proteomes" id="UP000185062">
    <property type="component" value="Unassembled WGS sequence"/>
</dbReference>
<dbReference type="STRING" id="44575.SAMN05216419_100127"/>
<evidence type="ECO:0000256" key="3">
    <source>
        <dbReference type="ARBA" id="ARBA00023125"/>
    </source>
</evidence>
<accession>A0A1N6ISG5</accession>
<keyword evidence="7" id="KW-1185">Reference proteome</keyword>
<dbReference type="SUPFAM" id="SSF53850">
    <property type="entry name" value="Periplasmic binding protein-like II"/>
    <property type="match status" value="1"/>
</dbReference>
<dbReference type="PANTHER" id="PTHR30126:SF25">
    <property type="entry name" value="HTH-TYPE TRANSCRIPTIONAL REGULATOR METR"/>
    <property type="match status" value="1"/>
</dbReference>
<dbReference type="Gene3D" id="1.10.10.10">
    <property type="entry name" value="Winged helix-like DNA-binding domain superfamily/Winged helix DNA-binding domain"/>
    <property type="match status" value="1"/>
</dbReference>
<dbReference type="Gene3D" id="3.40.190.10">
    <property type="entry name" value="Periplasmic binding protein-like II"/>
    <property type="match status" value="1"/>
</dbReference>
<dbReference type="EMBL" id="FSRO01000001">
    <property type="protein sequence ID" value="SIO34951.1"/>
    <property type="molecule type" value="Genomic_DNA"/>
</dbReference>
<organism evidence="6 7">
    <name type="scientific">Nitrosomonas cryotolerans ATCC 49181</name>
    <dbReference type="NCBI Taxonomy" id="1131553"/>
    <lineage>
        <taxon>Bacteria</taxon>
        <taxon>Pseudomonadati</taxon>
        <taxon>Pseudomonadota</taxon>
        <taxon>Betaproteobacteria</taxon>
        <taxon>Nitrosomonadales</taxon>
        <taxon>Nitrosomonadaceae</taxon>
        <taxon>Nitrosomonas</taxon>
    </lineage>
</organism>
<proteinExistence type="inferred from homology"/>
<feature type="domain" description="HTH lysR-type" evidence="5">
    <location>
        <begin position="18"/>
        <end position="75"/>
    </location>
</feature>
<dbReference type="InterPro" id="IPR036390">
    <property type="entry name" value="WH_DNA-bd_sf"/>
</dbReference>
<dbReference type="PROSITE" id="PS50931">
    <property type="entry name" value="HTH_LYSR"/>
    <property type="match status" value="1"/>
</dbReference>
<dbReference type="SUPFAM" id="SSF46785">
    <property type="entry name" value="Winged helix' DNA-binding domain"/>
    <property type="match status" value="1"/>
</dbReference>
<evidence type="ECO:0000313" key="7">
    <source>
        <dbReference type="Proteomes" id="UP000185062"/>
    </source>
</evidence>
<reference evidence="6 7" key="1">
    <citation type="submission" date="2016-12" db="EMBL/GenBank/DDBJ databases">
        <authorList>
            <person name="Song W.-J."/>
            <person name="Kurnit D.M."/>
        </authorList>
    </citation>
    <scope>NUCLEOTIDE SEQUENCE [LARGE SCALE GENOMIC DNA]</scope>
    <source>
        <strain evidence="6 7">ATCC 49181</strain>
    </source>
</reference>
<dbReference type="GO" id="GO:0000976">
    <property type="term" value="F:transcription cis-regulatory region binding"/>
    <property type="evidence" value="ECO:0007669"/>
    <property type="project" value="TreeGrafter"/>
</dbReference>
<evidence type="ECO:0000256" key="2">
    <source>
        <dbReference type="ARBA" id="ARBA00023015"/>
    </source>
</evidence>
<dbReference type="Pfam" id="PF03466">
    <property type="entry name" value="LysR_substrate"/>
    <property type="match status" value="1"/>
</dbReference>
<evidence type="ECO:0000313" key="6">
    <source>
        <dbReference type="EMBL" id="SIO34951.1"/>
    </source>
</evidence>
<sequence>MNNNDKFLTSNELYSYMIEHSHLRIIQALHINGTLTEAANTLCLSQSALSHQIRYLEKKLAVVLWEREGRNLRLTQAGELLLEVAYQVLPVLSQAEKTLKAYSEGRQGIMRIGVECYPCFEWLTGVLGEFMQQMPDVDIDIIHKFQFSGLEGLLNHHIDVLVTPDLVRKEKIYYETLAEYQLVLLVSADHPLAEVEQLMPEHLSEEILFIFPVSRERLDILKYFLAPAHIEPLKLKQVESLEIMLQMTALKRGVCVLPEWLADSKGGHFKLKKIQIGKNGLYQKLFLAMRISDKTTAYIRKFIAVGQKTANNSF</sequence>
<dbReference type="eggNOG" id="COG0583">
    <property type="taxonomic scope" value="Bacteria"/>
</dbReference>
<dbReference type="PRINTS" id="PR00039">
    <property type="entry name" value="HTHLYSR"/>
</dbReference>
<gene>
    <name evidence="6" type="ORF">SAMN02743940_2037</name>
</gene>
<name>A0A1N6ISG5_9PROT</name>
<evidence type="ECO:0000256" key="4">
    <source>
        <dbReference type="ARBA" id="ARBA00023163"/>
    </source>
</evidence>
<dbReference type="InterPro" id="IPR005119">
    <property type="entry name" value="LysR_subst-bd"/>
</dbReference>
<dbReference type="InterPro" id="IPR036388">
    <property type="entry name" value="WH-like_DNA-bd_sf"/>
</dbReference>
<evidence type="ECO:0000259" key="5">
    <source>
        <dbReference type="PROSITE" id="PS50931"/>
    </source>
</evidence>
<keyword evidence="4" id="KW-0804">Transcription</keyword>